<accession>A0A0W8F678</accession>
<proteinExistence type="predicted"/>
<dbReference type="AlphaFoldDB" id="A0A0W8F678"/>
<dbReference type="EMBL" id="LNQE01001500">
    <property type="protein sequence ID" value="KUG16400.1"/>
    <property type="molecule type" value="Genomic_DNA"/>
</dbReference>
<organism evidence="1">
    <name type="scientific">hydrocarbon metagenome</name>
    <dbReference type="NCBI Taxonomy" id="938273"/>
    <lineage>
        <taxon>unclassified sequences</taxon>
        <taxon>metagenomes</taxon>
        <taxon>ecological metagenomes</taxon>
    </lineage>
</organism>
<reference evidence="1" key="1">
    <citation type="journal article" date="2015" name="Proc. Natl. Acad. Sci. U.S.A.">
        <title>Networks of energetic and metabolic interactions define dynamics in microbial communities.</title>
        <authorList>
            <person name="Embree M."/>
            <person name="Liu J.K."/>
            <person name="Al-Bassam M.M."/>
            <person name="Zengler K."/>
        </authorList>
    </citation>
    <scope>NUCLEOTIDE SEQUENCE</scope>
</reference>
<comment type="caution">
    <text evidence="1">The sequence shown here is derived from an EMBL/GenBank/DDBJ whole genome shotgun (WGS) entry which is preliminary data.</text>
</comment>
<protein>
    <submittedName>
        <fullName evidence="1">Uncharacterized protein</fullName>
    </submittedName>
</protein>
<sequence>MEESEIKAIKLILAVLALGLLVAVGAAFEDYGGSHHHGGPSDGYHDFGGFYDWLSPGAYYYSYSYYPTYTYYPTYYYPTYYYPTYTPVYTYTAPVVYDPVVYDPWWAANVYGLGATTYYYTNSWSWSSYRSGFYFR</sequence>
<gene>
    <name evidence="1" type="ORF">ASZ90_013925</name>
</gene>
<name>A0A0W8F678_9ZZZZ</name>
<evidence type="ECO:0000313" key="1">
    <source>
        <dbReference type="EMBL" id="KUG16400.1"/>
    </source>
</evidence>